<feature type="transmembrane region" description="Helical" evidence="1">
    <location>
        <begin position="109"/>
        <end position="129"/>
    </location>
</feature>
<comment type="caution">
    <text evidence="2">The sequence shown here is derived from an EMBL/GenBank/DDBJ whole genome shotgun (WGS) entry which is preliminary data.</text>
</comment>
<feature type="transmembrane region" description="Helical" evidence="1">
    <location>
        <begin position="82"/>
        <end position="102"/>
    </location>
</feature>
<organism evidence="2 3">
    <name type="scientific">Actinokineospora bangkokensis</name>
    <dbReference type="NCBI Taxonomy" id="1193682"/>
    <lineage>
        <taxon>Bacteria</taxon>
        <taxon>Bacillati</taxon>
        <taxon>Actinomycetota</taxon>
        <taxon>Actinomycetes</taxon>
        <taxon>Pseudonocardiales</taxon>
        <taxon>Pseudonocardiaceae</taxon>
        <taxon>Actinokineospora</taxon>
    </lineage>
</organism>
<dbReference type="EMBL" id="MKQR01000001">
    <property type="protein sequence ID" value="OLR95608.1"/>
    <property type="molecule type" value="Genomic_DNA"/>
</dbReference>
<keyword evidence="1" id="KW-0812">Transmembrane</keyword>
<evidence type="ECO:0000256" key="1">
    <source>
        <dbReference type="SAM" id="Phobius"/>
    </source>
</evidence>
<evidence type="ECO:0000313" key="2">
    <source>
        <dbReference type="EMBL" id="OLR95608.1"/>
    </source>
</evidence>
<name>A0A1Q9LUA1_9PSEU</name>
<dbReference type="STRING" id="1193682.BJP25_00210"/>
<dbReference type="AlphaFoldDB" id="A0A1Q9LUA1"/>
<protein>
    <submittedName>
        <fullName evidence="2">Uncharacterized protein</fullName>
    </submittedName>
</protein>
<sequence length="165" mass="16592">MLGLCCTGLAVAAHGTAGGGVPDTAVTAVMTALVGWAGTAVADRRGGVLATLAVLAVSQAGLHVLLTYIADDHPGQEPSAVLPTPLMLGLHALATLLAAVLLTRAGVAFTAIATAVLRWVGVLVVVLGAGSTAPRPLPVVEWDPDRTVLGVLRRSLGRRGPPLFS</sequence>
<accession>A0A1Q9LUA1</accession>
<feature type="transmembrane region" description="Helical" evidence="1">
    <location>
        <begin position="25"/>
        <end position="42"/>
    </location>
</feature>
<keyword evidence="1" id="KW-0472">Membrane</keyword>
<keyword evidence="1" id="KW-1133">Transmembrane helix</keyword>
<reference evidence="2 3" key="1">
    <citation type="submission" date="2016-10" db="EMBL/GenBank/DDBJ databases">
        <title>The Draft Genome Sequence of Actinokineospora bangkokensis 44EHWT reveals the biosynthetic pathway of antifungal compounds Thailandins with unusual extender unit butylmalonyl-CoA.</title>
        <authorList>
            <person name="Greule A."/>
            <person name="Intra B."/>
            <person name="Flemming S."/>
            <person name="Rommel M.G."/>
            <person name="Panbangred W."/>
            <person name="Bechthold A."/>
        </authorList>
    </citation>
    <scope>NUCLEOTIDE SEQUENCE [LARGE SCALE GENOMIC DNA]</scope>
    <source>
        <strain evidence="2 3">44EHW</strain>
    </source>
</reference>
<evidence type="ECO:0000313" key="3">
    <source>
        <dbReference type="Proteomes" id="UP000186040"/>
    </source>
</evidence>
<keyword evidence="3" id="KW-1185">Reference proteome</keyword>
<gene>
    <name evidence="2" type="ORF">BJP25_00210</name>
</gene>
<feature type="transmembrane region" description="Helical" evidence="1">
    <location>
        <begin position="49"/>
        <end position="70"/>
    </location>
</feature>
<dbReference type="Proteomes" id="UP000186040">
    <property type="component" value="Unassembled WGS sequence"/>
</dbReference>
<proteinExistence type="predicted"/>